<evidence type="ECO:0000313" key="8">
    <source>
        <dbReference type="Proteomes" id="UP000299011"/>
    </source>
</evidence>
<dbReference type="Proteomes" id="UP000299011">
    <property type="component" value="Chromosome"/>
</dbReference>
<dbReference type="RefSeq" id="WP_004058910.1">
    <property type="nucleotide sequence ID" value="NC_017941.2"/>
</dbReference>
<evidence type="ECO:0000313" key="4">
    <source>
        <dbReference type="EMBL" id="QCQ74281.1"/>
    </source>
</evidence>
<evidence type="ECO:0000313" key="3">
    <source>
        <dbReference type="EMBL" id="EMA03014.1"/>
    </source>
</evidence>
<gene>
    <name evidence="1" type="ordered locus">HFX_3002</name>
    <name evidence="2" type="ORF">BM92_09455</name>
    <name evidence="3" type="ORF">C439_10535</name>
    <name evidence="4" type="ORF">E6P09_02945</name>
</gene>
<reference evidence="2 7" key="4">
    <citation type="submission" date="2014-04" db="EMBL/GenBank/DDBJ databases">
        <title>Transcriptional profiles of Haloferax mediterranei on the basis of nitrogen availability.</title>
        <authorList>
            <person name="Bautista V."/>
        </authorList>
    </citation>
    <scope>NUCLEOTIDE SEQUENCE [LARGE SCALE GENOMIC DNA]</scope>
    <source>
        <strain evidence="2">ATCC 33500</strain>
        <strain evidence="7">ATCC 33500 / DSM 1411 / JCM 8866 / NBRC 14739 / NCIMB 2177 / R-4</strain>
    </source>
</reference>
<dbReference type="GO" id="GO:0003677">
    <property type="term" value="F:DNA binding"/>
    <property type="evidence" value="ECO:0007669"/>
    <property type="project" value="UniProtKB-KW"/>
</dbReference>
<dbReference type="AlphaFoldDB" id="I3R8V6"/>
<dbReference type="Gene3D" id="1.10.10.10">
    <property type="entry name" value="Winged helix-like DNA-binding domain superfamily/Winged helix DNA-binding domain"/>
    <property type="match status" value="1"/>
</dbReference>
<dbReference type="EMBL" id="CP007551">
    <property type="protein sequence ID" value="AHZ22850.1"/>
    <property type="molecule type" value="Genomic_DNA"/>
</dbReference>
<reference evidence="4 8" key="6">
    <citation type="submission" date="2019-04" db="EMBL/GenBank/DDBJ databases">
        <title>Methylomes of two halophilic Archaea, Haloarcula marismortui and Haloferax mediterranei.</title>
        <authorList>
            <person name="DasSarma S."/>
            <person name="DasSarma P."/>
            <person name="DasSarma S."/>
            <person name="Fomenkov A."/>
            <person name="Vincze T."/>
            <person name="Anton B.P."/>
            <person name="Roberts R.J."/>
        </authorList>
    </citation>
    <scope>NUCLEOTIDE SEQUENCE [LARGE SCALE GENOMIC DNA]</scope>
    <source>
        <strain evidence="4">ATCC 33500</strain>
        <strain evidence="8">ATCC 33500 / DSM 1411 / JCM 8866 / NBRC 14739 / NCIMB 2177 / R-4</strain>
    </source>
</reference>
<reference evidence="1" key="5">
    <citation type="submission" date="2014-05" db="EMBL/GenBank/DDBJ databases">
        <authorList>
            <person name="Wang L."/>
            <person name="Yang H."/>
            <person name="Xiang H."/>
        </authorList>
    </citation>
    <scope>NUCLEOTIDE SEQUENCE</scope>
    <source>
        <strain evidence="1">CGMCC 1.2087</strain>
    </source>
</reference>
<dbReference type="EMBL" id="AOLO01000007">
    <property type="protein sequence ID" value="EMA03014.1"/>
    <property type="molecule type" value="Genomic_DNA"/>
</dbReference>
<dbReference type="InterPro" id="IPR036388">
    <property type="entry name" value="WH-like_DNA-bd_sf"/>
</dbReference>
<accession>I3R8V6</accession>
<reference evidence="1" key="1">
    <citation type="journal article" date="2012" name="Appl. Environ. Microbiol.">
        <title>Identification of the haloarchaeal phasin (PhaP) that functions in polyhydroxyalkanoate accumulation and granule formation in Haloferax mediterranei.</title>
        <authorList>
            <person name="Cai S."/>
            <person name="Cai L."/>
            <person name="Liu H."/>
            <person name="Liu X."/>
            <person name="Han J."/>
            <person name="Zhou J."/>
            <person name="Xiang H."/>
        </authorList>
    </citation>
    <scope>NUCLEOTIDE SEQUENCE</scope>
    <source>
        <strain evidence="1">CGMCC 1.2087</strain>
    </source>
</reference>
<dbReference type="EMBL" id="CP039139">
    <property type="protein sequence ID" value="QCQ74281.1"/>
    <property type="molecule type" value="Genomic_DNA"/>
</dbReference>
<evidence type="ECO:0000313" key="5">
    <source>
        <dbReference type="Proteomes" id="UP000006469"/>
    </source>
</evidence>
<dbReference type="EMBL" id="CP001868">
    <property type="protein sequence ID" value="AFK20666.1"/>
    <property type="molecule type" value="Genomic_DNA"/>
</dbReference>
<keyword evidence="6" id="KW-1185">Reference proteome</keyword>
<dbReference type="InterPro" id="IPR036390">
    <property type="entry name" value="WH_DNA-bd_sf"/>
</dbReference>
<dbReference type="HOGENOM" id="CLU_2340067_0_0_2"/>
<reference evidence="3 6" key="3">
    <citation type="journal article" date="2014" name="PLoS Genet.">
        <title>Phylogenetically driven sequencing of extremely halophilic archaea reveals strategies for static and dynamic osmo-response.</title>
        <authorList>
            <person name="Becker E.A."/>
            <person name="Seitzer P.M."/>
            <person name="Tritt A."/>
            <person name="Larsen D."/>
            <person name="Krusor M."/>
            <person name="Yao A.I."/>
            <person name="Wu D."/>
            <person name="Madern D."/>
            <person name="Eisen J.A."/>
            <person name="Darling A.E."/>
            <person name="Facciotti M.T."/>
        </authorList>
    </citation>
    <scope>NUCLEOTIDE SEQUENCE [LARGE SCALE GENOMIC DNA]</scope>
    <source>
        <strain evidence="3">ATCC 33500</strain>
        <strain evidence="6">ATCC 33500 / DSM 1411 / JCM 8866 / NBRC 14739 / NCIMB 2177 / R-4</strain>
    </source>
</reference>
<dbReference type="Proteomes" id="UP000027075">
    <property type="component" value="Chromosome"/>
</dbReference>
<organism evidence="1 5">
    <name type="scientific">Haloferax mediterranei (strain ATCC 33500 / DSM 1411 / JCM 8866 / NBRC 14739 / NCIMB 2177 / R-4)</name>
    <name type="common">Halobacterium mediterranei</name>
    <dbReference type="NCBI Taxonomy" id="523841"/>
    <lineage>
        <taxon>Archaea</taxon>
        <taxon>Methanobacteriati</taxon>
        <taxon>Methanobacteriota</taxon>
        <taxon>Stenosarchaea group</taxon>
        <taxon>Halobacteria</taxon>
        <taxon>Halobacteriales</taxon>
        <taxon>Haloferacaceae</taxon>
        <taxon>Haloferax</taxon>
    </lineage>
</organism>
<protein>
    <submittedName>
        <fullName evidence="1">DNA binding domain-containing protein</fullName>
    </submittedName>
    <submittedName>
        <fullName evidence="2">DNA-binding protein</fullName>
    </submittedName>
</protein>
<evidence type="ECO:0000313" key="7">
    <source>
        <dbReference type="Proteomes" id="UP000027075"/>
    </source>
</evidence>
<sequence length="97" mass="11190">MSSENTDTLGFEITLLTFVANKYEPDATAVLEEMNAWYDTEFGYQRIYGTLERFNERGLVKKISIDGRSNCYMITQKGATRVKRHRELVEQQTEGLA</sequence>
<reference evidence="1 5" key="2">
    <citation type="journal article" date="2012" name="J. Bacteriol.">
        <title>Complete genome sequence of the metabolically versatile halophilic archaeon Haloferax mediterranei, a poly(3-hydroxybutyrate-co-3-hydroxyvalerate) producer.</title>
        <authorList>
            <person name="Han J."/>
            <person name="Zhang F."/>
            <person name="Hou J."/>
            <person name="Liu X."/>
            <person name="Li M."/>
            <person name="Liu H."/>
            <person name="Cai L."/>
            <person name="Zhang B."/>
            <person name="Chen Y."/>
            <person name="Zhou J."/>
            <person name="Hu S."/>
            <person name="Xiang H."/>
        </authorList>
    </citation>
    <scope>NUCLEOTIDE SEQUENCE [LARGE SCALE GENOMIC DNA]</scope>
    <source>
        <strain evidence="5">ATCC 33500 / DSM 1411 / JCM 8866 / NBRC 14739 / NCIMB 2177 / R-4</strain>
        <strain evidence="1">CGMCC 1.2087</strain>
    </source>
</reference>
<dbReference type="KEGG" id="hme:HFX_3002"/>
<evidence type="ECO:0000313" key="1">
    <source>
        <dbReference type="EMBL" id="AFK20666.1"/>
    </source>
</evidence>
<evidence type="ECO:0000313" key="2">
    <source>
        <dbReference type="EMBL" id="AHZ22850.1"/>
    </source>
</evidence>
<evidence type="ECO:0000313" key="6">
    <source>
        <dbReference type="Proteomes" id="UP000011603"/>
    </source>
</evidence>
<dbReference type="PaxDb" id="523841-HFX_3002"/>
<dbReference type="Proteomes" id="UP000011603">
    <property type="component" value="Unassembled WGS sequence"/>
</dbReference>
<proteinExistence type="predicted"/>
<keyword evidence="2" id="KW-0238">DNA-binding</keyword>
<dbReference type="Proteomes" id="UP000006469">
    <property type="component" value="Chromosome"/>
</dbReference>
<dbReference type="eggNOG" id="arCOG00005">
    <property type="taxonomic scope" value="Archaea"/>
</dbReference>
<name>I3R8V6_HALMT</name>
<dbReference type="PATRIC" id="fig|523841.21.peg.2136"/>
<dbReference type="GeneID" id="40155340"/>
<dbReference type="SUPFAM" id="SSF46785">
    <property type="entry name" value="Winged helix' DNA-binding domain"/>
    <property type="match status" value="1"/>
</dbReference>